<keyword evidence="2" id="KW-1185">Reference proteome</keyword>
<dbReference type="AlphaFoldDB" id="A0A3M2RTW8"/>
<protein>
    <submittedName>
        <fullName evidence="1">Uncharacterized protein</fullName>
    </submittedName>
</protein>
<comment type="caution">
    <text evidence="1">The sequence shown here is derived from an EMBL/GenBank/DDBJ whole genome shotgun (WGS) entry which is preliminary data.</text>
</comment>
<dbReference type="OrthoDB" id="5050923at2759"/>
<dbReference type="Proteomes" id="UP000277212">
    <property type="component" value="Unassembled WGS sequence"/>
</dbReference>
<evidence type="ECO:0000313" key="2">
    <source>
        <dbReference type="Proteomes" id="UP000277212"/>
    </source>
</evidence>
<reference evidence="1 2" key="1">
    <citation type="submission" date="2017-06" db="EMBL/GenBank/DDBJ databases">
        <title>Comparative genomic analysis of Ambrosia Fusariam Clade fungi.</title>
        <authorList>
            <person name="Stajich J.E."/>
            <person name="Carrillo J."/>
            <person name="Kijimoto T."/>
            <person name="Eskalen A."/>
            <person name="O'Donnell K."/>
            <person name="Kasson M."/>
        </authorList>
    </citation>
    <scope>NUCLEOTIDE SEQUENCE [LARGE SCALE GENOMIC DNA]</scope>
    <source>
        <strain evidence="1">UCR3666</strain>
    </source>
</reference>
<evidence type="ECO:0000313" key="1">
    <source>
        <dbReference type="EMBL" id="RMJ08728.1"/>
    </source>
</evidence>
<accession>A0A3M2RTW8</accession>
<dbReference type="EMBL" id="NKUJ01000273">
    <property type="protein sequence ID" value="RMJ08728.1"/>
    <property type="molecule type" value="Genomic_DNA"/>
</dbReference>
<organism evidence="1 2">
    <name type="scientific">Fusarium kuroshium</name>
    <dbReference type="NCBI Taxonomy" id="2010991"/>
    <lineage>
        <taxon>Eukaryota</taxon>
        <taxon>Fungi</taxon>
        <taxon>Dikarya</taxon>
        <taxon>Ascomycota</taxon>
        <taxon>Pezizomycotina</taxon>
        <taxon>Sordariomycetes</taxon>
        <taxon>Hypocreomycetidae</taxon>
        <taxon>Hypocreales</taxon>
        <taxon>Nectriaceae</taxon>
        <taxon>Fusarium</taxon>
        <taxon>Fusarium solani species complex</taxon>
    </lineage>
</organism>
<proteinExistence type="predicted"/>
<name>A0A3M2RTW8_9HYPO</name>
<gene>
    <name evidence="1" type="ORF">CDV36_011657</name>
</gene>
<sequence length="195" mass="22319">MPFSFFRRQSTPACTDAPSYSPLKTDDPNHLKVLDIVKSYLSPLDIPDIPDPPLVFRSLDLEGETSFTVQLPEPINPQIEAKILYVRFKKDAHGRDVVYLSMPQPTKSIYDLPLQDRLYNWPTYMGPNYRYGPITIMVENSTNGRWLSMTMHASFGAEYVDFRMKKCIMEQGENVTLTGPRPDGHFALGCNHLWS</sequence>